<protein>
    <submittedName>
        <fullName evidence="1">Uncharacterized protein</fullName>
    </submittedName>
</protein>
<feature type="non-terminal residue" evidence="1">
    <location>
        <position position="1"/>
    </location>
</feature>
<dbReference type="EMBL" id="BART01011514">
    <property type="protein sequence ID" value="GAG86078.1"/>
    <property type="molecule type" value="Genomic_DNA"/>
</dbReference>
<reference evidence="1" key="1">
    <citation type="journal article" date="2014" name="Front. Microbiol.">
        <title>High frequency of phylogenetically diverse reductive dehalogenase-homologous genes in deep subseafloor sedimentary metagenomes.</title>
        <authorList>
            <person name="Kawai M."/>
            <person name="Futagami T."/>
            <person name="Toyoda A."/>
            <person name="Takaki Y."/>
            <person name="Nishi S."/>
            <person name="Hori S."/>
            <person name="Arai W."/>
            <person name="Tsubouchi T."/>
            <person name="Morono Y."/>
            <person name="Uchiyama I."/>
            <person name="Ito T."/>
            <person name="Fujiyama A."/>
            <person name="Inagaki F."/>
            <person name="Takami H."/>
        </authorList>
    </citation>
    <scope>NUCLEOTIDE SEQUENCE</scope>
    <source>
        <strain evidence="1">Expedition CK06-06</strain>
    </source>
</reference>
<dbReference type="AlphaFoldDB" id="X1BPT2"/>
<evidence type="ECO:0000313" key="1">
    <source>
        <dbReference type="EMBL" id="GAG86078.1"/>
    </source>
</evidence>
<gene>
    <name evidence="1" type="ORF">S01H4_24499</name>
</gene>
<name>X1BPT2_9ZZZZ</name>
<accession>X1BPT2</accession>
<proteinExistence type="predicted"/>
<sequence>SNINLINNQVFDDLSLTQATAAAEYDLTFTANTVGSADGDLTLVMYYTAGD</sequence>
<organism evidence="1">
    <name type="scientific">marine sediment metagenome</name>
    <dbReference type="NCBI Taxonomy" id="412755"/>
    <lineage>
        <taxon>unclassified sequences</taxon>
        <taxon>metagenomes</taxon>
        <taxon>ecological metagenomes</taxon>
    </lineage>
</organism>
<comment type="caution">
    <text evidence="1">The sequence shown here is derived from an EMBL/GenBank/DDBJ whole genome shotgun (WGS) entry which is preliminary data.</text>
</comment>